<accession>A0A6A6DLW6</accession>
<evidence type="ECO:0000313" key="3">
    <source>
        <dbReference type="Proteomes" id="UP000800200"/>
    </source>
</evidence>
<evidence type="ECO:0000313" key="2">
    <source>
        <dbReference type="EMBL" id="KAF2179219.1"/>
    </source>
</evidence>
<reference evidence="2" key="1">
    <citation type="journal article" date="2020" name="Stud. Mycol.">
        <title>101 Dothideomycetes genomes: a test case for predicting lifestyles and emergence of pathogens.</title>
        <authorList>
            <person name="Haridas S."/>
            <person name="Albert R."/>
            <person name="Binder M."/>
            <person name="Bloem J."/>
            <person name="Labutti K."/>
            <person name="Salamov A."/>
            <person name="Andreopoulos B."/>
            <person name="Baker S."/>
            <person name="Barry K."/>
            <person name="Bills G."/>
            <person name="Bluhm B."/>
            <person name="Cannon C."/>
            <person name="Castanera R."/>
            <person name="Culley D."/>
            <person name="Daum C."/>
            <person name="Ezra D."/>
            <person name="Gonzalez J."/>
            <person name="Henrissat B."/>
            <person name="Kuo A."/>
            <person name="Liang C."/>
            <person name="Lipzen A."/>
            <person name="Lutzoni F."/>
            <person name="Magnuson J."/>
            <person name="Mondo S."/>
            <person name="Nolan M."/>
            <person name="Ohm R."/>
            <person name="Pangilinan J."/>
            <person name="Park H.-J."/>
            <person name="Ramirez L."/>
            <person name="Alfaro M."/>
            <person name="Sun H."/>
            <person name="Tritt A."/>
            <person name="Yoshinaga Y."/>
            <person name="Zwiers L.-H."/>
            <person name="Turgeon B."/>
            <person name="Goodwin S."/>
            <person name="Spatafora J."/>
            <person name="Crous P."/>
            <person name="Grigoriev I."/>
        </authorList>
    </citation>
    <scope>NUCLEOTIDE SEQUENCE</scope>
    <source>
        <strain evidence="2">CBS 207.26</strain>
    </source>
</reference>
<dbReference type="EMBL" id="ML994668">
    <property type="protein sequence ID" value="KAF2179219.1"/>
    <property type="molecule type" value="Genomic_DNA"/>
</dbReference>
<dbReference type="Pfam" id="PF00583">
    <property type="entry name" value="Acetyltransf_1"/>
    <property type="match status" value="1"/>
</dbReference>
<dbReference type="InterPro" id="IPR016181">
    <property type="entry name" value="Acyl_CoA_acyltransferase"/>
</dbReference>
<dbReference type="InterPro" id="IPR000182">
    <property type="entry name" value="GNAT_dom"/>
</dbReference>
<dbReference type="CDD" id="cd04301">
    <property type="entry name" value="NAT_SF"/>
    <property type="match status" value="1"/>
</dbReference>
<organism evidence="2 3">
    <name type="scientific">Zopfia rhizophila CBS 207.26</name>
    <dbReference type="NCBI Taxonomy" id="1314779"/>
    <lineage>
        <taxon>Eukaryota</taxon>
        <taxon>Fungi</taxon>
        <taxon>Dikarya</taxon>
        <taxon>Ascomycota</taxon>
        <taxon>Pezizomycotina</taxon>
        <taxon>Dothideomycetes</taxon>
        <taxon>Dothideomycetes incertae sedis</taxon>
        <taxon>Zopfiaceae</taxon>
        <taxon>Zopfia</taxon>
    </lineage>
</organism>
<sequence length="228" mass="25699">MASYDFSDAGPSDAQAIASLFSLSWTSPFTHLQFGNIDPPSLATAMAPRIVEQMSKSHTKFVVIRHPETQDVISVAQWTVPMGGEEKKREETEAEKEERQKFEDEVYRKKLPETSNKDLIMEFTVGLRRLRNQALGERKHFLLENLATHPDHRGQGLASKLIEWVFPLADEKGVVVYLDTASDNNAMRLYKMLGFQTAGSQTIEDLSRFGGEGSETHVALIRYPKIEA</sequence>
<dbReference type="PANTHER" id="PTHR42791">
    <property type="entry name" value="GNAT FAMILY ACETYLTRANSFERASE"/>
    <property type="match status" value="1"/>
</dbReference>
<name>A0A6A6DLW6_9PEZI</name>
<evidence type="ECO:0000259" key="1">
    <source>
        <dbReference type="PROSITE" id="PS51186"/>
    </source>
</evidence>
<dbReference type="PANTHER" id="PTHR42791:SF1">
    <property type="entry name" value="N-ACETYLTRANSFERASE DOMAIN-CONTAINING PROTEIN"/>
    <property type="match status" value="1"/>
</dbReference>
<dbReference type="PROSITE" id="PS51186">
    <property type="entry name" value="GNAT"/>
    <property type="match status" value="1"/>
</dbReference>
<gene>
    <name evidence="2" type="ORF">K469DRAFT_596872</name>
</gene>
<protein>
    <recommendedName>
        <fullName evidence="1">N-acetyltransferase domain-containing protein</fullName>
    </recommendedName>
</protein>
<dbReference type="Proteomes" id="UP000800200">
    <property type="component" value="Unassembled WGS sequence"/>
</dbReference>
<dbReference type="GO" id="GO:0016747">
    <property type="term" value="F:acyltransferase activity, transferring groups other than amino-acyl groups"/>
    <property type="evidence" value="ECO:0007669"/>
    <property type="project" value="InterPro"/>
</dbReference>
<dbReference type="OrthoDB" id="410198at2759"/>
<feature type="domain" description="N-acetyltransferase" evidence="1">
    <location>
        <begin position="62"/>
        <end position="225"/>
    </location>
</feature>
<dbReference type="InterPro" id="IPR052523">
    <property type="entry name" value="Trichothecene_AcTrans"/>
</dbReference>
<keyword evidence="3" id="KW-1185">Reference proteome</keyword>
<dbReference type="Gene3D" id="3.40.630.30">
    <property type="match status" value="1"/>
</dbReference>
<dbReference type="SUPFAM" id="SSF55729">
    <property type="entry name" value="Acyl-CoA N-acyltransferases (Nat)"/>
    <property type="match status" value="1"/>
</dbReference>
<proteinExistence type="predicted"/>
<dbReference type="AlphaFoldDB" id="A0A6A6DLW6"/>